<feature type="region of interest" description="Disordered" evidence="1">
    <location>
        <begin position="1"/>
        <end position="20"/>
    </location>
</feature>
<dbReference type="OrthoDB" id="1929829at2759"/>
<feature type="transmembrane region" description="Helical" evidence="2">
    <location>
        <begin position="86"/>
        <end position="115"/>
    </location>
</feature>
<organism evidence="3 4">
    <name type="scientific">Rhodamnia argentea</name>
    <dbReference type="NCBI Taxonomy" id="178133"/>
    <lineage>
        <taxon>Eukaryota</taxon>
        <taxon>Viridiplantae</taxon>
        <taxon>Streptophyta</taxon>
        <taxon>Embryophyta</taxon>
        <taxon>Tracheophyta</taxon>
        <taxon>Spermatophyta</taxon>
        <taxon>Magnoliopsida</taxon>
        <taxon>eudicotyledons</taxon>
        <taxon>Gunneridae</taxon>
        <taxon>Pentapetalae</taxon>
        <taxon>rosids</taxon>
        <taxon>malvids</taxon>
        <taxon>Myrtales</taxon>
        <taxon>Myrtaceae</taxon>
        <taxon>Myrtoideae</taxon>
        <taxon>Myrteae</taxon>
        <taxon>Australasian group</taxon>
        <taxon>Rhodamnia</taxon>
    </lineage>
</organism>
<feature type="transmembrane region" description="Helical" evidence="2">
    <location>
        <begin position="35"/>
        <end position="54"/>
    </location>
</feature>
<protein>
    <submittedName>
        <fullName evidence="4">Uncharacterized protein LOC115754506</fullName>
    </submittedName>
</protein>
<dbReference type="GeneID" id="115754506"/>
<proteinExistence type="predicted"/>
<sequence>MVEELQESSSPKPSSSSPPPWSCAVLLRVMSRRSAWVLLFLIVSVVFLCCIWNLENLIFSWYRCQCQQSSSWWTALEASVLLGAAFWALLTAAAVTVAVPAIAVAWITVVVGLAFSGKSQRTLLVEGRQASKEIVWFICKNSFKEGRAVAVVCAVLGYFALLKKG</sequence>
<dbReference type="PANTHER" id="PTHR34656">
    <property type="entry name" value="PYRROLINE-5-CARBOXYLATE REDUCTASE"/>
    <property type="match status" value="1"/>
</dbReference>
<keyword evidence="3" id="KW-1185">Reference proteome</keyword>
<keyword evidence="2" id="KW-1133">Transmembrane helix</keyword>
<name>A0A8B8QQV4_9MYRT</name>
<accession>A0A8B8QQV4</accession>
<keyword evidence="2" id="KW-0472">Membrane</keyword>
<dbReference type="PANTHER" id="PTHR34656:SF1">
    <property type="entry name" value="PYRROLINE-5-CARBOXYLATE REDUCTASE"/>
    <property type="match status" value="1"/>
</dbReference>
<gene>
    <name evidence="4" type="primary">LOC115754506</name>
</gene>
<keyword evidence="2" id="KW-0812">Transmembrane</keyword>
<dbReference type="RefSeq" id="XP_030549400.1">
    <property type="nucleotide sequence ID" value="XM_030693540.1"/>
</dbReference>
<dbReference type="KEGG" id="rarg:115754506"/>
<dbReference type="AlphaFoldDB" id="A0A8B8QQV4"/>
<evidence type="ECO:0000313" key="3">
    <source>
        <dbReference type="Proteomes" id="UP000827889"/>
    </source>
</evidence>
<evidence type="ECO:0000256" key="1">
    <source>
        <dbReference type="SAM" id="MobiDB-lite"/>
    </source>
</evidence>
<evidence type="ECO:0000313" key="4">
    <source>
        <dbReference type="RefSeq" id="XP_030549400.1"/>
    </source>
</evidence>
<reference evidence="4" key="1">
    <citation type="submission" date="2025-08" db="UniProtKB">
        <authorList>
            <consortium name="RefSeq"/>
        </authorList>
    </citation>
    <scope>IDENTIFICATION</scope>
    <source>
        <tissue evidence="4">Leaf</tissue>
    </source>
</reference>
<dbReference type="Proteomes" id="UP000827889">
    <property type="component" value="Chromosome 7"/>
</dbReference>
<evidence type="ECO:0000256" key="2">
    <source>
        <dbReference type="SAM" id="Phobius"/>
    </source>
</evidence>